<dbReference type="InterPro" id="IPR013324">
    <property type="entry name" value="RNA_pol_sigma_r3/r4-like"/>
</dbReference>
<dbReference type="SUPFAM" id="SSF88946">
    <property type="entry name" value="Sigma2 domain of RNA polymerase sigma factors"/>
    <property type="match status" value="1"/>
</dbReference>
<dbReference type="InterPro" id="IPR013325">
    <property type="entry name" value="RNA_pol_sigma_r2"/>
</dbReference>
<dbReference type="GO" id="GO:0003700">
    <property type="term" value="F:DNA-binding transcription factor activity"/>
    <property type="evidence" value="ECO:0007669"/>
    <property type="project" value="InterPro"/>
</dbReference>
<dbReference type="SUPFAM" id="SSF88659">
    <property type="entry name" value="Sigma3 and sigma4 domains of RNA polymerase sigma factors"/>
    <property type="match status" value="1"/>
</dbReference>
<evidence type="ECO:0000313" key="1">
    <source>
        <dbReference type="EMBL" id="KHE90602.1"/>
    </source>
</evidence>
<reference evidence="1 2" key="1">
    <citation type="submission" date="2014-10" db="EMBL/GenBank/DDBJ databases">
        <title>Draft genome of anammox bacterium scalindua brodae, obtained using differential coverage binning of sequence data from two enrichment reactors.</title>
        <authorList>
            <person name="Speth D.R."/>
            <person name="Russ L."/>
            <person name="Kartal B."/>
            <person name="Op den Camp H.J."/>
            <person name="Dutilh B.E."/>
            <person name="Jetten M.S."/>
        </authorList>
    </citation>
    <scope>NUCLEOTIDE SEQUENCE [LARGE SCALE GENOMIC DNA]</scope>
    <source>
        <strain evidence="1">RU1</strain>
    </source>
</reference>
<dbReference type="Gene3D" id="1.10.1740.10">
    <property type="match status" value="1"/>
</dbReference>
<dbReference type="EMBL" id="JRYO01000252">
    <property type="protein sequence ID" value="KHE90602.1"/>
    <property type="molecule type" value="Genomic_DNA"/>
</dbReference>
<dbReference type="Proteomes" id="UP000030652">
    <property type="component" value="Unassembled WGS sequence"/>
</dbReference>
<dbReference type="GO" id="GO:0006352">
    <property type="term" value="P:DNA-templated transcription initiation"/>
    <property type="evidence" value="ECO:0007669"/>
    <property type="project" value="InterPro"/>
</dbReference>
<comment type="caution">
    <text evidence="1">The sequence shown here is derived from an EMBL/GenBank/DDBJ whole genome shotgun (WGS) entry which is preliminary data.</text>
</comment>
<protein>
    <submittedName>
        <fullName evidence="1">RNA polymerase sigma factor</fullName>
    </submittedName>
</protein>
<organism evidence="1 2">
    <name type="scientific">Candidatus Scalindua brodae</name>
    <dbReference type="NCBI Taxonomy" id="237368"/>
    <lineage>
        <taxon>Bacteria</taxon>
        <taxon>Pseudomonadati</taxon>
        <taxon>Planctomycetota</taxon>
        <taxon>Candidatus Brocadiia</taxon>
        <taxon>Candidatus Brocadiales</taxon>
        <taxon>Candidatus Scalinduaceae</taxon>
        <taxon>Candidatus Scalindua</taxon>
    </lineage>
</organism>
<dbReference type="Gene3D" id="1.10.10.10">
    <property type="entry name" value="Winged helix-like DNA-binding domain superfamily/Winged helix DNA-binding domain"/>
    <property type="match status" value="1"/>
</dbReference>
<dbReference type="NCBIfam" id="TIGR02937">
    <property type="entry name" value="sigma70-ECF"/>
    <property type="match status" value="1"/>
</dbReference>
<dbReference type="InterPro" id="IPR036388">
    <property type="entry name" value="WH-like_DNA-bd_sf"/>
</dbReference>
<dbReference type="AlphaFoldDB" id="A0A0B0EBC9"/>
<evidence type="ECO:0000313" key="2">
    <source>
        <dbReference type="Proteomes" id="UP000030652"/>
    </source>
</evidence>
<dbReference type="eggNOG" id="COG1595">
    <property type="taxonomic scope" value="Bacteria"/>
</dbReference>
<proteinExistence type="predicted"/>
<name>A0A0B0EBC9_9BACT</name>
<accession>A0A0B0EBC9</accession>
<sequence length="206" mass="23924">MDTEDFTDKELLDACIQGDEKSWDVFVNKNTNLIYHTIRQVLNTYGIELRTQQKNDIHNNLLLFLIKDDYKKLRQYDGRNSCSVSSWLSVVTSNFVLNVVKKQKSQVPLNSTTDSVHEIEDLTECREPRPDEGLLIKEYNELINELVSELNANDMLFVELFYRKGLAPESIAEILSTSVNNVYSKKARIKKKLIKIAKKKNFLQDF</sequence>
<dbReference type="InterPro" id="IPR014284">
    <property type="entry name" value="RNA_pol_sigma-70_dom"/>
</dbReference>
<gene>
    <name evidence="1" type="ORF">SCABRO_03646</name>
</gene>